<proteinExistence type="predicted"/>
<name>A0A9W6VXE5_9ACTN</name>
<feature type="domain" description="Carboxymuconolactone decarboxylase-like" evidence="1">
    <location>
        <begin position="37"/>
        <end position="114"/>
    </location>
</feature>
<dbReference type="EMBL" id="BSTK01000011">
    <property type="protein sequence ID" value="GLY88853.1"/>
    <property type="molecule type" value="Genomic_DNA"/>
</dbReference>
<dbReference type="Gene3D" id="1.20.1290.10">
    <property type="entry name" value="AhpD-like"/>
    <property type="match status" value="1"/>
</dbReference>
<gene>
    <name evidence="2" type="ORF">Airi02_067820</name>
</gene>
<dbReference type="GO" id="GO:0051920">
    <property type="term" value="F:peroxiredoxin activity"/>
    <property type="evidence" value="ECO:0007669"/>
    <property type="project" value="InterPro"/>
</dbReference>
<keyword evidence="3" id="KW-1185">Reference proteome</keyword>
<dbReference type="Proteomes" id="UP001165074">
    <property type="component" value="Unassembled WGS sequence"/>
</dbReference>
<comment type="caution">
    <text evidence="2">The sequence shown here is derived from an EMBL/GenBank/DDBJ whole genome shotgun (WGS) entry which is preliminary data.</text>
</comment>
<dbReference type="SUPFAM" id="SSF69118">
    <property type="entry name" value="AhpD-like"/>
    <property type="match status" value="1"/>
</dbReference>
<evidence type="ECO:0000313" key="3">
    <source>
        <dbReference type="Proteomes" id="UP001165074"/>
    </source>
</evidence>
<dbReference type="AlphaFoldDB" id="A0A9W6VXE5"/>
<protein>
    <recommendedName>
        <fullName evidence="1">Carboxymuconolactone decarboxylase-like domain-containing protein</fullName>
    </recommendedName>
</protein>
<dbReference type="RefSeq" id="WP_285578752.1">
    <property type="nucleotide sequence ID" value="NZ_BSTK01000011.1"/>
</dbReference>
<evidence type="ECO:0000259" key="1">
    <source>
        <dbReference type="Pfam" id="PF02627"/>
    </source>
</evidence>
<sequence>MYTTLVDPQDMTPELRAVWESASDGGRLFVGAVAHAPEHASRLFPYYNGLRYGTRIGPATCELLRLAIAQTTQCPVCLRGRRDEAFDAGMTEEHVAALSGTDRGGFTPAQAAVVDFALRFGADHFAIGEADFTALRAHYDEEEVMEIGMLCAQFLGFGRLVMVLGLDDPVCPLPPPGSPARAEV</sequence>
<reference evidence="2" key="1">
    <citation type="submission" date="2023-03" db="EMBL/GenBank/DDBJ databases">
        <title>Actinoallomurus iriomotensis NBRC 103684.</title>
        <authorList>
            <person name="Ichikawa N."/>
            <person name="Sato H."/>
            <person name="Tonouchi N."/>
        </authorList>
    </citation>
    <scope>NUCLEOTIDE SEQUENCE</scope>
    <source>
        <strain evidence="2">NBRC 103684</strain>
    </source>
</reference>
<evidence type="ECO:0000313" key="2">
    <source>
        <dbReference type="EMBL" id="GLY88853.1"/>
    </source>
</evidence>
<dbReference type="PANTHER" id="PTHR35446">
    <property type="entry name" value="SI:CH211-175M2.5"/>
    <property type="match status" value="1"/>
</dbReference>
<organism evidence="2 3">
    <name type="scientific">Actinoallomurus iriomotensis</name>
    <dbReference type="NCBI Taxonomy" id="478107"/>
    <lineage>
        <taxon>Bacteria</taxon>
        <taxon>Bacillati</taxon>
        <taxon>Actinomycetota</taxon>
        <taxon>Actinomycetes</taxon>
        <taxon>Streptosporangiales</taxon>
        <taxon>Thermomonosporaceae</taxon>
        <taxon>Actinoallomurus</taxon>
    </lineage>
</organism>
<accession>A0A9W6VXE5</accession>
<dbReference type="InterPro" id="IPR029032">
    <property type="entry name" value="AhpD-like"/>
</dbReference>
<dbReference type="PANTHER" id="PTHR35446:SF2">
    <property type="entry name" value="CARBOXYMUCONOLACTONE DECARBOXYLASE-LIKE DOMAIN-CONTAINING PROTEIN"/>
    <property type="match status" value="1"/>
</dbReference>
<dbReference type="Pfam" id="PF02627">
    <property type="entry name" value="CMD"/>
    <property type="match status" value="1"/>
</dbReference>
<dbReference type="InterPro" id="IPR003779">
    <property type="entry name" value="CMD-like"/>
</dbReference>